<dbReference type="Proteomes" id="UP000507470">
    <property type="component" value="Unassembled WGS sequence"/>
</dbReference>
<dbReference type="GO" id="GO:0005615">
    <property type="term" value="C:extracellular space"/>
    <property type="evidence" value="ECO:0007669"/>
    <property type="project" value="TreeGrafter"/>
</dbReference>
<proteinExistence type="predicted"/>
<accession>A0A6J8ABD2</accession>
<dbReference type="Gene3D" id="3.90.215.10">
    <property type="entry name" value="Gamma Fibrinogen, chain A, domain 1"/>
    <property type="match status" value="1"/>
</dbReference>
<reference evidence="2 3" key="1">
    <citation type="submission" date="2020-06" db="EMBL/GenBank/DDBJ databases">
        <authorList>
            <person name="Li R."/>
            <person name="Bekaert M."/>
        </authorList>
    </citation>
    <scope>NUCLEOTIDE SEQUENCE [LARGE SCALE GENOMIC DNA]</scope>
    <source>
        <strain evidence="3">wild</strain>
    </source>
</reference>
<dbReference type="EMBL" id="CACVKT020000843">
    <property type="protein sequence ID" value="CAC5363414.1"/>
    <property type="molecule type" value="Genomic_DNA"/>
</dbReference>
<dbReference type="PROSITE" id="PS51406">
    <property type="entry name" value="FIBRINOGEN_C_2"/>
    <property type="match status" value="1"/>
</dbReference>
<dbReference type="CDD" id="cd00087">
    <property type="entry name" value="FReD"/>
    <property type="match status" value="1"/>
</dbReference>
<dbReference type="PANTHER" id="PTHR19143:SF394">
    <property type="entry name" value="ANGIOPOIETIN-RELATED PROTEIN 3-LIKE"/>
    <property type="match status" value="1"/>
</dbReference>
<dbReference type="Pfam" id="PF00147">
    <property type="entry name" value="Fibrinogen_C"/>
    <property type="match status" value="1"/>
</dbReference>
<dbReference type="InterPro" id="IPR014716">
    <property type="entry name" value="Fibrinogen_a/b/g_C_1"/>
</dbReference>
<evidence type="ECO:0000313" key="2">
    <source>
        <dbReference type="EMBL" id="CAC5363414.1"/>
    </source>
</evidence>
<dbReference type="OrthoDB" id="6114955at2759"/>
<feature type="domain" description="Fibrinogen C-terminal" evidence="1">
    <location>
        <begin position="20"/>
        <end position="225"/>
    </location>
</feature>
<name>A0A6J8ABD2_MYTCO</name>
<dbReference type="SMART" id="SM00186">
    <property type="entry name" value="FBG"/>
    <property type="match status" value="1"/>
</dbReference>
<organism evidence="2 3">
    <name type="scientific">Mytilus coruscus</name>
    <name type="common">Sea mussel</name>
    <dbReference type="NCBI Taxonomy" id="42192"/>
    <lineage>
        <taxon>Eukaryota</taxon>
        <taxon>Metazoa</taxon>
        <taxon>Spiralia</taxon>
        <taxon>Lophotrochozoa</taxon>
        <taxon>Mollusca</taxon>
        <taxon>Bivalvia</taxon>
        <taxon>Autobranchia</taxon>
        <taxon>Pteriomorphia</taxon>
        <taxon>Mytilida</taxon>
        <taxon>Mytiloidea</taxon>
        <taxon>Mytilidae</taxon>
        <taxon>Mytilinae</taxon>
        <taxon>Mytilus</taxon>
    </lineage>
</organism>
<keyword evidence="3" id="KW-1185">Reference proteome</keyword>
<evidence type="ECO:0000313" key="3">
    <source>
        <dbReference type="Proteomes" id="UP000507470"/>
    </source>
</evidence>
<evidence type="ECO:0000259" key="1">
    <source>
        <dbReference type="PROSITE" id="PS51406"/>
    </source>
</evidence>
<sequence>MAEMDKELKNDIKWVIEGICGRNVTGKDCTEIKKARATSGVYQIFPAQTEGVMAFCDMDTDSGGWTIIQKRYDGSVNFQRSWADYENGFGNVNGEYWLGNKYIHRLTSSGTYELRIDLTDKNNKYYAKYKTFVVGNASSQYKLTIGGYSGNAGDGMQHHNGMKFSTVDRDNDRQKSNNMCVRHWGPWWHLNCCQSALNNSIRNKWYWKGVKEGYVRTTLMMIRKT</sequence>
<dbReference type="PANTHER" id="PTHR19143">
    <property type="entry name" value="FIBRINOGEN/TENASCIN/ANGIOPOEITIN"/>
    <property type="match status" value="1"/>
</dbReference>
<gene>
    <name evidence="2" type="ORF">MCOR_4857</name>
</gene>
<dbReference type="AlphaFoldDB" id="A0A6J8ABD2"/>
<dbReference type="InterPro" id="IPR050373">
    <property type="entry name" value="Fibrinogen_C-term_domain"/>
</dbReference>
<dbReference type="InterPro" id="IPR002181">
    <property type="entry name" value="Fibrinogen_a/b/g_C_dom"/>
</dbReference>
<protein>
    <recommendedName>
        <fullName evidence="1">Fibrinogen C-terminal domain-containing protein</fullName>
    </recommendedName>
</protein>
<dbReference type="SUPFAM" id="SSF56496">
    <property type="entry name" value="Fibrinogen C-terminal domain-like"/>
    <property type="match status" value="1"/>
</dbReference>
<dbReference type="InterPro" id="IPR036056">
    <property type="entry name" value="Fibrinogen-like_C"/>
</dbReference>
<dbReference type="NCBIfam" id="NF040941">
    <property type="entry name" value="GGGWT_bact"/>
    <property type="match status" value="1"/>
</dbReference>